<dbReference type="SUPFAM" id="SSF51395">
    <property type="entry name" value="FMN-linked oxidoreductases"/>
    <property type="match status" value="1"/>
</dbReference>
<proteinExistence type="predicted"/>
<dbReference type="AlphaFoldDB" id="A0A1G7W3G7"/>
<evidence type="ECO:0000259" key="2">
    <source>
        <dbReference type="Pfam" id="PF00724"/>
    </source>
</evidence>
<feature type="transmembrane region" description="Helical" evidence="1">
    <location>
        <begin position="52"/>
        <end position="74"/>
    </location>
</feature>
<reference evidence="4" key="1">
    <citation type="submission" date="2016-10" db="EMBL/GenBank/DDBJ databases">
        <authorList>
            <person name="Varghese N."/>
            <person name="Submissions S."/>
        </authorList>
    </citation>
    <scope>NUCLEOTIDE SEQUENCE [LARGE SCALE GENOMIC DNA]</scope>
    <source>
        <strain evidence="4">DSM 8344</strain>
    </source>
</reference>
<keyword evidence="1" id="KW-1133">Transmembrane helix</keyword>
<evidence type="ECO:0000256" key="1">
    <source>
        <dbReference type="SAM" id="Phobius"/>
    </source>
</evidence>
<dbReference type="EMBL" id="FNCP01000005">
    <property type="protein sequence ID" value="SDG66585.1"/>
    <property type="molecule type" value="Genomic_DNA"/>
</dbReference>
<dbReference type="OrthoDB" id="9772736at2"/>
<dbReference type="Proteomes" id="UP000198656">
    <property type="component" value="Unassembled WGS sequence"/>
</dbReference>
<dbReference type="STRING" id="1121419.SAMN05443529_10518"/>
<name>A0A1G7W3G7_9FIRM</name>
<gene>
    <name evidence="3" type="ORF">SAMN05443529_10518</name>
</gene>
<dbReference type="Pfam" id="PF00724">
    <property type="entry name" value="Oxidored_FMN"/>
    <property type="match status" value="1"/>
</dbReference>
<accession>A0A1G7W3G7</accession>
<dbReference type="Gene3D" id="3.20.20.70">
    <property type="entry name" value="Aldolase class I"/>
    <property type="match status" value="1"/>
</dbReference>
<protein>
    <submittedName>
        <fullName evidence="3">NADH:flavin oxidoreductase / NADH oxidase family protein</fullName>
    </submittedName>
</protein>
<organism evidence="3 4">
    <name type="scientific">Desulfosporosinus hippei DSM 8344</name>
    <dbReference type="NCBI Taxonomy" id="1121419"/>
    <lineage>
        <taxon>Bacteria</taxon>
        <taxon>Bacillati</taxon>
        <taxon>Bacillota</taxon>
        <taxon>Clostridia</taxon>
        <taxon>Eubacteriales</taxon>
        <taxon>Desulfitobacteriaceae</taxon>
        <taxon>Desulfosporosinus</taxon>
    </lineage>
</organism>
<evidence type="ECO:0000313" key="3">
    <source>
        <dbReference type="EMBL" id="SDG66585.1"/>
    </source>
</evidence>
<keyword evidence="4" id="KW-1185">Reference proteome</keyword>
<keyword evidence="1" id="KW-0812">Transmembrane</keyword>
<dbReference type="InterPro" id="IPR013785">
    <property type="entry name" value="Aldolase_TIM"/>
</dbReference>
<sequence>MTNLLYSSTSFAGVPLRNRIVYPPITTGFADQEGKVSDRMVEYYRQRASGGVGLLTTEMLCAVSGVTTVLIHWLKGL</sequence>
<keyword evidence="1" id="KW-0472">Membrane</keyword>
<evidence type="ECO:0000313" key="4">
    <source>
        <dbReference type="Proteomes" id="UP000198656"/>
    </source>
</evidence>
<dbReference type="GO" id="GO:0010181">
    <property type="term" value="F:FMN binding"/>
    <property type="evidence" value="ECO:0007669"/>
    <property type="project" value="InterPro"/>
</dbReference>
<dbReference type="GO" id="GO:0016491">
    <property type="term" value="F:oxidoreductase activity"/>
    <property type="evidence" value="ECO:0007669"/>
    <property type="project" value="InterPro"/>
</dbReference>
<dbReference type="InterPro" id="IPR001155">
    <property type="entry name" value="OxRdtase_FMN_N"/>
</dbReference>
<dbReference type="RefSeq" id="WP_092331103.1">
    <property type="nucleotide sequence ID" value="NZ_FNCP01000005.1"/>
</dbReference>
<feature type="domain" description="NADH:flavin oxidoreductase/NADH oxidase N-terminal" evidence="2">
    <location>
        <begin position="14"/>
        <end position="60"/>
    </location>
</feature>